<reference evidence="1 2" key="1">
    <citation type="submission" date="2021-06" db="EMBL/GenBank/DDBJ databases">
        <authorList>
            <person name="Palmer J.M."/>
        </authorList>
    </citation>
    <scope>NUCLEOTIDE SEQUENCE [LARGE SCALE GENOMIC DNA]</scope>
    <source>
        <strain evidence="1 2">MEX-2019</strain>
        <tissue evidence="1">Muscle</tissue>
    </source>
</reference>
<evidence type="ECO:0000313" key="2">
    <source>
        <dbReference type="Proteomes" id="UP001311232"/>
    </source>
</evidence>
<proteinExistence type="predicted"/>
<gene>
    <name evidence="1" type="ORF">CRENBAI_001670</name>
</gene>
<dbReference type="EMBL" id="JAHHUM010000968">
    <property type="protein sequence ID" value="KAK5615408.1"/>
    <property type="molecule type" value="Genomic_DNA"/>
</dbReference>
<comment type="caution">
    <text evidence="1">The sequence shown here is derived from an EMBL/GenBank/DDBJ whole genome shotgun (WGS) entry which is preliminary data.</text>
</comment>
<accession>A0AAV9S2U7</accession>
<organism evidence="1 2">
    <name type="scientific">Crenichthys baileyi</name>
    <name type="common">White River springfish</name>
    <dbReference type="NCBI Taxonomy" id="28760"/>
    <lineage>
        <taxon>Eukaryota</taxon>
        <taxon>Metazoa</taxon>
        <taxon>Chordata</taxon>
        <taxon>Craniata</taxon>
        <taxon>Vertebrata</taxon>
        <taxon>Euteleostomi</taxon>
        <taxon>Actinopterygii</taxon>
        <taxon>Neopterygii</taxon>
        <taxon>Teleostei</taxon>
        <taxon>Neoteleostei</taxon>
        <taxon>Acanthomorphata</taxon>
        <taxon>Ovalentaria</taxon>
        <taxon>Atherinomorphae</taxon>
        <taxon>Cyprinodontiformes</taxon>
        <taxon>Goodeidae</taxon>
        <taxon>Crenichthys</taxon>
    </lineage>
</organism>
<dbReference type="AlphaFoldDB" id="A0AAV9S2U7"/>
<evidence type="ECO:0000313" key="1">
    <source>
        <dbReference type="EMBL" id="KAK5615408.1"/>
    </source>
</evidence>
<dbReference type="Proteomes" id="UP001311232">
    <property type="component" value="Unassembled WGS sequence"/>
</dbReference>
<keyword evidence="2" id="KW-1185">Reference proteome</keyword>
<name>A0AAV9S2U7_9TELE</name>
<sequence length="122" mass="13923">MDTLGEENVDSLQSHSDKYFHRVLKRKPQIPAAAIPTSKPTWSEYPTSTITSLDKSFRDNLDSVDQKLTGLDARLTLVEVLIKEFQALIELLEYSQEQMVTLATENMQKESVIKLTDDAFFQ</sequence>
<protein>
    <submittedName>
        <fullName evidence="1">Uncharacterized protein</fullName>
    </submittedName>
</protein>